<evidence type="ECO:0000313" key="2">
    <source>
        <dbReference type="EMBL" id="VUC27719.1"/>
    </source>
</evidence>
<dbReference type="EMBL" id="CABFNS010000774">
    <property type="protein sequence ID" value="VUC27719.1"/>
    <property type="molecule type" value="Genomic_DNA"/>
</dbReference>
<feature type="compositionally biased region" description="Polar residues" evidence="1">
    <location>
        <begin position="55"/>
        <end position="69"/>
    </location>
</feature>
<evidence type="ECO:0000313" key="3">
    <source>
        <dbReference type="Proteomes" id="UP000766486"/>
    </source>
</evidence>
<name>A0ABY6U9R3_BIOOC</name>
<dbReference type="Proteomes" id="UP000766486">
    <property type="component" value="Unassembled WGS sequence"/>
</dbReference>
<keyword evidence="3" id="KW-1185">Reference proteome</keyword>
<proteinExistence type="predicted"/>
<sequence>MSSTQLRKPLRRSARIATRREASTLGATVAFPESSQPPPLESSIPTAQDAPEGDCSSNNQTHVEEASNTSSHKTLWRPTFIMCSICFQIAILARIVLFMCQWLPRGEYHDISLLNDLLNAAITQSVLSHILTYHDLQPLLAAHKSFHLPIHDSVLGYARYQGPSSLVPTGSPWLFSPVPKRYLINNTEHDHTETPFDMIPWKDFHRDLVNVFETISDDLVWFAKNASASDLFTKVANTRRATKNMNTDKIYDFEFSESSTNSSIRMDEAIPWRCVNRSLPCDVKTIWFDSLLNDLNRTIETAIYWLHPREDRLTWWKWQADTQAVISWATMAFNDRLYLWEEFGIWLGIDRSGMPNSDEPRIECLKRHNSSRLDDAFEACDKFIPSTVGFASAQVQNSTAQDLIRLITVGSLLMSETGSEKPEAESEKPEAYLPNFRSHLEELKSVTKGLIQHVEDVLFYFDTPKMADQMRETWHEDYRSRIECRLARLDKTLPFLREVALTRIEDQIERTVLALLVVKDVNAQRQSIQEAMHSLQSSSSWILPPHPRSSWRGWLQWMMGLAPYTSGRLVFPSLKRMLADSKKAASWVQKLADYDHFLGEELSGTFEVAKLKYEKSYALLSSELGLAQCKARMVSRWHAADQGQRLDAYAYDGNNCFLHPCVDEMEATERIVGVHDGWWDRLTGWMY</sequence>
<accession>A0ABY6U9R3</accession>
<evidence type="ECO:0000256" key="1">
    <source>
        <dbReference type="SAM" id="MobiDB-lite"/>
    </source>
</evidence>
<comment type="caution">
    <text evidence="2">The sequence shown here is derived from an EMBL/GenBank/DDBJ whole genome shotgun (WGS) entry which is preliminary data.</text>
</comment>
<organism evidence="2 3">
    <name type="scientific">Bionectria ochroleuca</name>
    <name type="common">Gliocladium roseum</name>
    <dbReference type="NCBI Taxonomy" id="29856"/>
    <lineage>
        <taxon>Eukaryota</taxon>
        <taxon>Fungi</taxon>
        <taxon>Dikarya</taxon>
        <taxon>Ascomycota</taxon>
        <taxon>Pezizomycotina</taxon>
        <taxon>Sordariomycetes</taxon>
        <taxon>Hypocreomycetidae</taxon>
        <taxon>Hypocreales</taxon>
        <taxon>Bionectriaceae</taxon>
        <taxon>Clonostachys</taxon>
    </lineage>
</organism>
<gene>
    <name evidence="2" type="ORF">CLO192961_LOCUS218209</name>
</gene>
<feature type="region of interest" description="Disordered" evidence="1">
    <location>
        <begin position="1"/>
        <end position="69"/>
    </location>
</feature>
<protein>
    <submittedName>
        <fullName evidence="2">Uncharacterized protein</fullName>
    </submittedName>
</protein>
<reference evidence="2 3" key="1">
    <citation type="submission" date="2019-06" db="EMBL/GenBank/DDBJ databases">
        <authorList>
            <person name="Broberg M."/>
        </authorList>
    </citation>
    <scope>NUCLEOTIDE SEQUENCE [LARGE SCALE GENOMIC DNA]</scope>
</reference>